<protein>
    <submittedName>
        <fullName evidence="1">Uncharacterized protein</fullName>
    </submittedName>
</protein>
<dbReference type="Proteomes" id="UP000321491">
    <property type="component" value="Unassembled WGS sequence"/>
</dbReference>
<keyword evidence="2" id="KW-1185">Reference proteome</keyword>
<organism evidence="1 2">
    <name type="scientific">Cerasibacillus quisquiliarum</name>
    <dbReference type="NCBI Taxonomy" id="227865"/>
    <lineage>
        <taxon>Bacteria</taxon>
        <taxon>Bacillati</taxon>
        <taxon>Bacillota</taxon>
        <taxon>Bacilli</taxon>
        <taxon>Bacillales</taxon>
        <taxon>Bacillaceae</taxon>
        <taxon>Cerasibacillus</taxon>
    </lineage>
</organism>
<evidence type="ECO:0000313" key="2">
    <source>
        <dbReference type="Proteomes" id="UP000321491"/>
    </source>
</evidence>
<proteinExistence type="predicted"/>
<reference evidence="1 2" key="1">
    <citation type="submission" date="2019-07" db="EMBL/GenBank/DDBJ databases">
        <title>Whole genome shotgun sequence of Cerasibacillus quisquiliarum NBRC 102429.</title>
        <authorList>
            <person name="Hosoyama A."/>
            <person name="Uohara A."/>
            <person name="Ohji S."/>
            <person name="Ichikawa N."/>
        </authorList>
    </citation>
    <scope>NUCLEOTIDE SEQUENCE [LARGE SCALE GENOMIC DNA]</scope>
    <source>
        <strain evidence="1 2">NBRC 102429</strain>
    </source>
</reference>
<comment type="caution">
    <text evidence="1">The sequence shown here is derived from an EMBL/GenBank/DDBJ whole genome shotgun (WGS) entry which is preliminary data.</text>
</comment>
<evidence type="ECO:0000313" key="1">
    <source>
        <dbReference type="EMBL" id="GEN32475.1"/>
    </source>
</evidence>
<dbReference type="AlphaFoldDB" id="A0A511V0P8"/>
<gene>
    <name evidence="1" type="ORF">CQU01_27130</name>
</gene>
<sequence>MLYLLTGKRGYRIGITNIYKVFNKSRLYRSGQGFRRLNEELLNQEISKLGAVQQTLARLCHPIYASEDNRFTVDFLLTQDDRKKGITLKELEYLIDKIKSIEGNTLREIFISVEEQSNLEKSNSKVTTKRFNRLLNRLLLGEMTLNTQLYKILRSHSYMGCVD</sequence>
<name>A0A511V0P8_9BACI</name>
<accession>A0A511V0P8</accession>
<dbReference type="EMBL" id="BJXW01000045">
    <property type="protein sequence ID" value="GEN32475.1"/>
    <property type="molecule type" value="Genomic_DNA"/>
</dbReference>
<dbReference type="RefSeq" id="WP_146938808.1">
    <property type="nucleotide sequence ID" value="NZ_BJXW01000045.1"/>
</dbReference>